<organism evidence="2 3">
    <name type="scientific">Enhygromyxa salina</name>
    <dbReference type="NCBI Taxonomy" id="215803"/>
    <lineage>
        <taxon>Bacteria</taxon>
        <taxon>Pseudomonadati</taxon>
        <taxon>Myxococcota</taxon>
        <taxon>Polyangia</taxon>
        <taxon>Nannocystales</taxon>
        <taxon>Nannocystaceae</taxon>
        <taxon>Enhygromyxa</taxon>
    </lineage>
</organism>
<feature type="region of interest" description="Disordered" evidence="1">
    <location>
        <begin position="1"/>
        <end position="23"/>
    </location>
</feature>
<proteinExistence type="predicted"/>
<name>A0A2S9XPL4_9BACT</name>
<dbReference type="Proteomes" id="UP000238823">
    <property type="component" value="Unassembled WGS sequence"/>
</dbReference>
<reference evidence="2 3" key="1">
    <citation type="submission" date="2018-03" db="EMBL/GenBank/DDBJ databases">
        <title>Draft Genome Sequences of the Obligatory Marine Myxobacteria Enhygromyxa salina SWB007.</title>
        <authorList>
            <person name="Poehlein A."/>
            <person name="Moghaddam J.A."/>
            <person name="Harms H."/>
            <person name="Alanjari M."/>
            <person name="Koenig G.M."/>
            <person name="Daniel R."/>
            <person name="Schaeberle T.F."/>
        </authorList>
    </citation>
    <scope>NUCLEOTIDE SEQUENCE [LARGE SCALE GENOMIC DNA]</scope>
    <source>
        <strain evidence="2 3">SWB007</strain>
    </source>
</reference>
<gene>
    <name evidence="2" type="ORF">ENSA7_76180</name>
</gene>
<protein>
    <submittedName>
        <fullName evidence="2">Uncharacterized protein</fullName>
    </submittedName>
</protein>
<evidence type="ECO:0000313" key="2">
    <source>
        <dbReference type="EMBL" id="PRP94795.1"/>
    </source>
</evidence>
<evidence type="ECO:0000256" key="1">
    <source>
        <dbReference type="SAM" id="MobiDB-lite"/>
    </source>
</evidence>
<comment type="caution">
    <text evidence="2">The sequence shown here is derived from an EMBL/GenBank/DDBJ whole genome shotgun (WGS) entry which is preliminary data.</text>
</comment>
<sequence>MTGSGGDATRPRPRGGDSPAAAFDHLEAPAIERFGFTTHTHDYWDQQKGPLHRHLLEMLERPCFAACAS</sequence>
<dbReference type="AlphaFoldDB" id="A0A2S9XPL4"/>
<dbReference type="EMBL" id="PVNL01000139">
    <property type="protein sequence ID" value="PRP94795.1"/>
    <property type="molecule type" value="Genomic_DNA"/>
</dbReference>
<evidence type="ECO:0000313" key="3">
    <source>
        <dbReference type="Proteomes" id="UP000238823"/>
    </source>
</evidence>
<accession>A0A2S9XPL4</accession>